<reference evidence="1 2" key="1">
    <citation type="journal article" date="2010" name="J. Bacteriol.">
        <title>Genome sequence of Lentisphaera araneosa HTCC2155T, the type species of the order Lentisphaerales in the phylum Lentisphaerae.</title>
        <authorList>
            <person name="Thrash J.C."/>
            <person name="Cho J.C."/>
            <person name="Vergin K.L."/>
            <person name="Morris R.M."/>
            <person name="Giovannoni S.J."/>
        </authorList>
    </citation>
    <scope>NUCLEOTIDE SEQUENCE [LARGE SCALE GENOMIC DNA]</scope>
    <source>
        <strain evidence="1 2">HTCC2155</strain>
    </source>
</reference>
<comment type="caution">
    <text evidence="1">The sequence shown here is derived from an EMBL/GenBank/DDBJ whole genome shotgun (WGS) entry which is preliminary data.</text>
</comment>
<keyword evidence="2" id="KW-1185">Reference proteome</keyword>
<evidence type="ECO:0000313" key="1">
    <source>
        <dbReference type="EMBL" id="EDM27034.1"/>
    </source>
</evidence>
<name>A6DMZ8_9BACT</name>
<dbReference type="PROSITE" id="PS51257">
    <property type="entry name" value="PROKAR_LIPOPROTEIN"/>
    <property type="match status" value="1"/>
</dbReference>
<evidence type="ECO:0000313" key="2">
    <source>
        <dbReference type="Proteomes" id="UP000004947"/>
    </source>
</evidence>
<sequence>MSDLTRRNFIKALGMSGVAASYGCNTVLPQSQPPEISASVFPWDLADEGIENVLDNLQGRAGANSIYMCNLSQSIRPFRGGEYTHNPVRKSYTCEDCHIYWKPDMKHYGKIKPLRTKRDFLAKSDWVEDLTTALRKRKMKSAVELFHAWIDPIRLQEELPDAIQINVFGKPVITHNYKNHVVCHNSPEFQEYAVGLYSDLAANYDLDYIQTCLVPYVLPTKYFVQNLPPDPIEWALVATEKGGCFCNHCVFEAKKKGFDLKEAQKELQVLAKQDKKAIMDSGITAEEYLKQNPVLKRWLDFRCESINNFFHLISSAAKSFNPNIDIRWNHYVRTHSYYSGVDLPSFMNHIDSIRANAFVEHQDNMKLVHDKVKYLENFENVAGDHVHWVAALDIRGKNPAVLEKSAELSSYTGCDGYALSHYGGAQLKNLDAVKRGLQKSKWSKHFK</sequence>
<accession>A6DMZ8</accession>
<dbReference type="Gene3D" id="3.20.20.80">
    <property type="entry name" value="Glycosidases"/>
    <property type="match status" value="1"/>
</dbReference>
<dbReference type="STRING" id="313628.LNTAR_07314"/>
<dbReference type="PROSITE" id="PS51318">
    <property type="entry name" value="TAT"/>
    <property type="match status" value="1"/>
</dbReference>
<dbReference type="RefSeq" id="WP_007279241.1">
    <property type="nucleotide sequence ID" value="NZ_ABCK01000012.1"/>
</dbReference>
<dbReference type="EMBL" id="ABCK01000012">
    <property type="protein sequence ID" value="EDM27034.1"/>
    <property type="molecule type" value="Genomic_DNA"/>
</dbReference>
<dbReference type="AlphaFoldDB" id="A6DMZ8"/>
<dbReference type="eggNOG" id="COG1649">
    <property type="taxonomic scope" value="Bacteria"/>
</dbReference>
<protein>
    <submittedName>
        <fullName evidence="1">Uncharacterized protein</fullName>
    </submittedName>
</protein>
<proteinExistence type="predicted"/>
<organism evidence="1 2">
    <name type="scientific">Lentisphaera araneosa HTCC2155</name>
    <dbReference type="NCBI Taxonomy" id="313628"/>
    <lineage>
        <taxon>Bacteria</taxon>
        <taxon>Pseudomonadati</taxon>
        <taxon>Lentisphaerota</taxon>
        <taxon>Lentisphaeria</taxon>
        <taxon>Lentisphaerales</taxon>
        <taxon>Lentisphaeraceae</taxon>
        <taxon>Lentisphaera</taxon>
    </lineage>
</organism>
<dbReference type="OrthoDB" id="8576080at2"/>
<gene>
    <name evidence="1" type="ORF">LNTAR_07314</name>
</gene>
<dbReference type="Proteomes" id="UP000004947">
    <property type="component" value="Unassembled WGS sequence"/>
</dbReference>
<dbReference type="InterPro" id="IPR006311">
    <property type="entry name" value="TAT_signal"/>
</dbReference>